<comment type="subcellular location">
    <subcellularLocation>
        <location evidence="1">Membrane</location>
        <topology evidence="1">Multi-pass membrane protein</topology>
    </subcellularLocation>
</comment>
<evidence type="ECO:0000313" key="6">
    <source>
        <dbReference type="EMBL" id="KIY53737.1"/>
    </source>
</evidence>
<dbReference type="OrthoDB" id="5982228at2759"/>
<dbReference type="InterPro" id="IPR002293">
    <property type="entry name" value="AA/rel_permease1"/>
</dbReference>
<evidence type="ECO:0008006" key="8">
    <source>
        <dbReference type="Google" id="ProtNLM"/>
    </source>
</evidence>
<dbReference type="EMBL" id="KN881590">
    <property type="protein sequence ID" value="KIY53737.1"/>
    <property type="molecule type" value="Genomic_DNA"/>
</dbReference>
<keyword evidence="3 5" id="KW-1133">Transmembrane helix</keyword>
<proteinExistence type="predicted"/>
<gene>
    <name evidence="6" type="ORF">FISHEDRAFT_54980</name>
</gene>
<sequence length="253" mass="28738">MASVTTMYFLINFAYFAVVSKRDIFESRQIVAALDFRNLFGATFEKALTCLHVAFHFGQSARRSICSGKRSVIQELGREGVLPFSEFFASNEPFGAPFNGLFTQWFVSCTFMLAPPPGDAYLFIISLSSYSCAIINTLVSVGLLLLYLSSWMSAGREWKPPYHAPKLVVLLFFLSSIFLVVVPWIPPTNGTEVYEHLPYFLHALVALSVSLLGATYWYVRCVWLPRRGGYTLQREWVHQDDGTARQQFRRVIN</sequence>
<keyword evidence="2 5" id="KW-0812">Transmembrane</keyword>
<organism evidence="6 7">
    <name type="scientific">Fistulina hepatica ATCC 64428</name>
    <dbReference type="NCBI Taxonomy" id="1128425"/>
    <lineage>
        <taxon>Eukaryota</taxon>
        <taxon>Fungi</taxon>
        <taxon>Dikarya</taxon>
        <taxon>Basidiomycota</taxon>
        <taxon>Agaricomycotina</taxon>
        <taxon>Agaricomycetes</taxon>
        <taxon>Agaricomycetidae</taxon>
        <taxon>Agaricales</taxon>
        <taxon>Fistulinaceae</taxon>
        <taxon>Fistulina</taxon>
    </lineage>
</organism>
<evidence type="ECO:0000256" key="5">
    <source>
        <dbReference type="SAM" id="Phobius"/>
    </source>
</evidence>
<feature type="transmembrane region" description="Helical" evidence="5">
    <location>
        <begin position="197"/>
        <end position="219"/>
    </location>
</feature>
<evidence type="ECO:0000256" key="3">
    <source>
        <dbReference type="ARBA" id="ARBA00022989"/>
    </source>
</evidence>
<feature type="transmembrane region" description="Helical" evidence="5">
    <location>
        <begin position="167"/>
        <end position="185"/>
    </location>
</feature>
<dbReference type="Gene3D" id="1.20.1740.10">
    <property type="entry name" value="Amino acid/polyamine transporter I"/>
    <property type="match status" value="1"/>
</dbReference>
<dbReference type="GO" id="GO:0015179">
    <property type="term" value="F:L-amino acid transmembrane transporter activity"/>
    <property type="evidence" value="ECO:0007669"/>
    <property type="project" value="TreeGrafter"/>
</dbReference>
<evidence type="ECO:0000256" key="4">
    <source>
        <dbReference type="ARBA" id="ARBA00023136"/>
    </source>
</evidence>
<dbReference type="AlphaFoldDB" id="A0A0D7AQC8"/>
<evidence type="ECO:0000256" key="2">
    <source>
        <dbReference type="ARBA" id="ARBA00022692"/>
    </source>
</evidence>
<evidence type="ECO:0000256" key="1">
    <source>
        <dbReference type="ARBA" id="ARBA00004141"/>
    </source>
</evidence>
<reference evidence="6 7" key="1">
    <citation type="journal article" date="2015" name="Fungal Genet. Biol.">
        <title>Evolution of novel wood decay mechanisms in Agaricales revealed by the genome sequences of Fistulina hepatica and Cylindrobasidium torrendii.</title>
        <authorList>
            <person name="Floudas D."/>
            <person name="Held B.W."/>
            <person name="Riley R."/>
            <person name="Nagy L.G."/>
            <person name="Koehler G."/>
            <person name="Ransdell A.S."/>
            <person name="Younus H."/>
            <person name="Chow J."/>
            <person name="Chiniquy J."/>
            <person name="Lipzen A."/>
            <person name="Tritt A."/>
            <person name="Sun H."/>
            <person name="Haridas S."/>
            <person name="LaButti K."/>
            <person name="Ohm R.A."/>
            <person name="Kues U."/>
            <person name="Blanchette R.A."/>
            <person name="Grigoriev I.V."/>
            <person name="Minto R.E."/>
            <person name="Hibbett D.S."/>
        </authorList>
    </citation>
    <scope>NUCLEOTIDE SEQUENCE [LARGE SCALE GENOMIC DNA]</scope>
    <source>
        <strain evidence="6 7">ATCC 64428</strain>
    </source>
</reference>
<accession>A0A0D7AQC8</accession>
<dbReference type="PANTHER" id="PTHR11785">
    <property type="entry name" value="AMINO ACID TRANSPORTER"/>
    <property type="match status" value="1"/>
</dbReference>
<evidence type="ECO:0000313" key="7">
    <source>
        <dbReference type="Proteomes" id="UP000054144"/>
    </source>
</evidence>
<name>A0A0D7AQC8_9AGAR</name>
<dbReference type="Proteomes" id="UP000054144">
    <property type="component" value="Unassembled WGS sequence"/>
</dbReference>
<protein>
    <recommendedName>
        <fullName evidence="8">Amino acid permease/ SLC12A domain-containing protein</fullName>
    </recommendedName>
</protein>
<feature type="transmembrane region" description="Helical" evidence="5">
    <location>
        <begin position="120"/>
        <end position="146"/>
    </location>
</feature>
<keyword evidence="7" id="KW-1185">Reference proteome</keyword>
<dbReference type="PANTHER" id="PTHR11785:SF498">
    <property type="entry name" value="HIGH-AFFINITY METHIONINE PERMEASE"/>
    <property type="match status" value="1"/>
</dbReference>
<keyword evidence="4 5" id="KW-0472">Membrane</keyword>
<dbReference type="Pfam" id="PF13520">
    <property type="entry name" value="AA_permease_2"/>
    <property type="match status" value="1"/>
</dbReference>
<dbReference type="GO" id="GO:0016020">
    <property type="term" value="C:membrane"/>
    <property type="evidence" value="ECO:0007669"/>
    <property type="project" value="UniProtKB-SubCell"/>
</dbReference>
<dbReference type="InterPro" id="IPR050598">
    <property type="entry name" value="AminoAcid_Transporter"/>
</dbReference>